<dbReference type="SMART" id="SM00955">
    <property type="entry name" value="RNB"/>
    <property type="match status" value="1"/>
</dbReference>
<dbReference type="NCBIfam" id="TIGR00358">
    <property type="entry name" value="3_prime_RNase"/>
    <property type="match status" value="1"/>
</dbReference>
<name>A0A1T4V0E8_9GAMM</name>
<comment type="similarity">
    <text evidence="7">Belongs to the RNR ribonuclease family. RNase R subfamily.</text>
</comment>
<dbReference type="GO" id="GO:0005829">
    <property type="term" value="C:cytosol"/>
    <property type="evidence" value="ECO:0007669"/>
    <property type="project" value="TreeGrafter"/>
</dbReference>
<keyword evidence="2 7" id="KW-0963">Cytoplasm</keyword>
<dbReference type="InterPro" id="IPR050180">
    <property type="entry name" value="RNR_Ribonuclease"/>
</dbReference>
<comment type="subcellular location">
    <subcellularLocation>
        <location evidence="7">Cytoplasm</location>
    </subcellularLocation>
</comment>
<dbReference type="SUPFAM" id="SSF50249">
    <property type="entry name" value="Nucleic acid-binding proteins"/>
    <property type="match status" value="2"/>
</dbReference>
<keyword evidence="3 7" id="KW-0540">Nuclease</keyword>
<dbReference type="Gene3D" id="2.40.50.140">
    <property type="entry name" value="Nucleic acid-binding proteins"/>
    <property type="match status" value="1"/>
</dbReference>
<dbReference type="SMART" id="SM00316">
    <property type="entry name" value="S1"/>
    <property type="match status" value="1"/>
</dbReference>
<dbReference type="CDD" id="cd04471">
    <property type="entry name" value="S1_RNase_R"/>
    <property type="match status" value="1"/>
</dbReference>
<dbReference type="PANTHER" id="PTHR23355:SF9">
    <property type="entry name" value="DIS3-LIKE EXONUCLEASE 2"/>
    <property type="match status" value="1"/>
</dbReference>
<dbReference type="NCBIfam" id="TIGR02063">
    <property type="entry name" value="RNase_R"/>
    <property type="match status" value="1"/>
</dbReference>
<evidence type="ECO:0000256" key="2">
    <source>
        <dbReference type="ARBA" id="ARBA00022490"/>
    </source>
</evidence>
<dbReference type="InterPro" id="IPR004476">
    <property type="entry name" value="RNase_II/RNase_R"/>
</dbReference>
<accession>A0A1T4V0E8</accession>
<dbReference type="RefSeq" id="WP_078928021.1">
    <property type="nucleotide sequence ID" value="NZ_FUXX01000004.1"/>
</dbReference>
<dbReference type="PROSITE" id="PS50126">
    <property type="entry name" value="S1"/>
    <property type="match status" value="1"/>
</dbReference>
<dbReference type="HAMAP" id="MF_01895">
    <property type="entry name" value="RNase_R"/>
    <property type="match status" value="1"/>
</dbReference>
<dbReference type="AlphaFoldDB" id="A0A1T4V0E8"/>
<dbReference type="EC" id="3.1.13.1" evidence="7"/>
<dbReference type="STRING" id="83771.SAMN02910357_01326"/>
<sequence length="838" mass="94356">MNTNDKKRINSLLALKNAPKGKIEADFRVALYVVAALYHLDFSNKSNLGVCSYLMGEVGFKGDISRYSEKDYSECLKDLVDKGSLIPLGKGSSYTAPNDLMIFKSKVFCVEDPAMSVEMGEKFYNYCVADETGKQYRLNSDFVLLPNDEVEAVVSKSGDVAYIRNITKVRQCVLGRVIPLSGKKVGFSPDEPNLKQLKFFFNSKESLGEATSGDVVIAQIVKRDTSGFEIKTREVVKDIGNLNNIIVMAVLRNDIPNVWPQNLLKSLSRIPDTVSEKDTKGRVDLRELPLVTIDGEDARDFDDAVYCRKEGKGWRLWVSIADVSTYVKPNTLLDKEAVNRCNSCYFPNFVIPMLPEKLSNGICSLNPNVDRLCMTAEMEISHQGKITSYKFYPAVMRSHARLTYTEAWQMMEKGTVQFEEHESVVEDVKELHNLYLAFKKDRINRGGVSVESEELHFVFNEDMEIEGIKPLERNDAHKVIEECMIAANVAAACFVASKNAQTLYRVHAKPTEKKLGLLVTQLARFGLSLPGGKEPTSKDYMKLADSVAHRVDAKIINELILRSMSKAEYTPENIGHFGLALEKYAHFTSPIRRYADLQLHRVIKYLLEKEEKRSWGKIGSRSYTRAELVALGVKCTDREIAADMAEHEVDAALACIYMEKFIGETVEGTVTAVTSFGVFVRIDDFGIDGMIYIGNFNSYMVFDERTQTLTSNRGESYAIGKKVKVVVADINHEEHKINLMLANMSKAQINALKKERDAIVANRQKIVQNAPKNDKEKIFKNLSDISKGKDPSEQDIVLRNKKQSFSIGKEYISDPYDSAIDMKKIKFSKKSNKKSKKG</sequence>
<protein>
    <recommendedName>
        <fullName evidence="7">Ribonuclease R</fullName>
        <shortName evidence="7">RNase R</shortName>
        <ecNumber evidence="7">3.1.13.1</ecNumber>
    </recommendedName>
</protein>
<dbReference type="InterPro" id="IPR001900">
    <property type="entry name" value="RNase_II/R"/>
</dbReference>
<dbReference type="GO" id="GO:0008859">
    <property type="term" value="F:exoribonuclease II activity"/>
    <property type="evidence" value="ECO:0007669"/>
    <property type="project" value="UniProtKB-UniRule"/>
</dbReference>
<reference evidence="10" key="1">
    <citation type="submission" date="2017-02" db="EMBL/GenBank/DDBJ databases">
        <authorList>
            <person name="Varghese N."/>
            <person name="Submissions S."/>
        </authorList>
    </citation>
    <scope>NUCLEOTIDE SEQUENCE [LARGE SCALE GENOMIC DNA]</scope>
    <source>
        <strain evidence="10">DSM 3072</strain>
    </source>
</reference>
<dbReference type="PANTHER" id="PTHR23355">
    <property type="entry name" value="RIBONUCLEASE"/>
    <property type="match status" value="1"/>
</dbReference>
<dbReference type="EMBL" id="FUXX01000004">
    <property type="protein sequence ID" value="SKA58422.1"/>
    <property type="molecule type" value="Genomic_DNA"/>
</dbReference>
<organism evidence="9 10">
    <name type="scientific">Succinivibrio dextrinosolvens DSM 3072</name>
    <dbReference type="NCBI Taxonomy" id="1123324"/>
    <lineage>
        <taxon>Bacteria</taxon>
        <taxon>Pseudomonadati</taxon>
        <taxon>Pseudomonadota</taxon>
        <taxon>Gammaproteobacteria</taxon>
        <taxon>Aeromonadales</taxon>
        <taxon>Succinivibrionaceae</taxon>
        <taxon>Succinivibrio</taxon>
    </lineage>
</organism>
<dbReference type="Pfam" id="PF00575">
    <property type="entry name" value="S1"/>
    <property type="match status" value="1"/>
</dbReference>
<dbReference type="InterPro" id="IPR012340">
    <property type="entry name" value="NA-bd_OB-fold"/>
</dbReference>
<evidence type="ECO:0000256" key="3">
    <source>
        <dbReference type="ARBA" id="ARBA00022722"/>
    </source>
</evidence>
<comment type="function">
    <text evidence="7">3'-5' exoribonuclease that releases 5'-nucleoside monophosphates and is involved in maturation of structured RNAs.</text>
</comment>
<comment type="catalytic activity">
    <reaction evidence="1 7">
        <text>Exonucleolytic cleavage in the 3'- to 5'-direction to yield nucleoside 5'-phosphates.</text>
        <dbReference type="EC" id="3.1.13.1"/>
    </reaction>
</comment>
<keyword evidence="4 7" id="KW-0378">Hydrolase</keyword>
<evidence type="ECO:0000259" key="8">
    <source>
        <dbReference type="PROSITE" id="PS50126"/>
    </source>
</evidence>
<keyword evidence="10" id="KW-1185">Reference proteome</keyword>
<evidence type="ECO:0000256" key="7">
    <source>
        <dbReference type="HAMAP-Rule" id="MF_01895"/>
    </source>
</evidence>
<evidence type="ECO:0000256" key="4">
    <source>
        <dbReference type="ARBA" id="ARBA00022801"/>
    </source>
</evidence>
<keyword evidence="6 7" id="KW-0694">RNA-binding</keyword>
<dbReference type="Pfam" id="PF00773">
    <property type="entry name" value="RNB"/>
    <property type="match status" value="1"/>
</dbReference>
<feature type="domain" description="S1 motif" evidence="8">
    <location>
        <begin position="663"/>
        <end position="742"/>
    </location>
</feature>
<gene>
    <name evidence="7" type="primary">rnr</name>
    <name evidence="9" type="ORF">SAMN02745213_00440</name>
</gene>
<evidence type="ECO:0000313" key="10">
    <source>
        <dbReference type="Proteomes" id="UP000242432"/>
    </source>
</evidence>
<proteinExistence type="inferred from homology"/>
<dbReference type="Proteomes" id="UP000242432">
    <property type="component" value="Unassembled WGS sequence"/>
</dbReference>
<evidence type="ECO:0000313" key="9">
    <source>
        <dbReference type="EMBL" id="SKA58422.1"/>
    </source>
</evidence>
<dbReference type="InterPro" id="IPR003029">
    <property type="entry name" value="S1_domain"/>
</dbReference>
<evidence type="ECO:0000256" key="1">
    <source>
        <dbReference type="ARBA" id="ARBA00001849"/>
    </source>
</evidence>
<evidence type="ECO:0000256" key="5">
    <source>
        <dbReference type="ARBA" id="ARBA00022839"/>
    </source>
</evidence>
<dbReference type="InterPro" id="IPR011805">
    <property type="entry name" value="RNase_R"/>
</dbReference>
<dbReference type="InterPro" id="IPR022966">
    <property type="entry name" value="RNase_II/R_CS"/>
</dbReference>
<evidence type="ECO:0000256" key="6">
    <source>
        <dbReference type="ARBA" id="ARBA00022884"/>
    </source>
</evidence>
<dbReference type="PROSITE" id="PS01175">
    <property type="entry name" value="RIBONUCLEASE_II"/>
    <property type="match status" value="1"/>
</dbReference>
<dbReference type="GO" id="GO:0003723">
    <property type="term" value="F:RNA binding"/>
    <property type="evidence" value="ECO:0007669"/>
    <property type="project" value="UniProtKB-UniRule"/>
</dbReference>
<keyword evidence="5 7" id="KW-0269">Exonuclease</keyword>
<dbReference type="GO" id="GO:0006402">
    <property type="term" value="P:mRNA catabolic process"/>
    <property type="evidence" value="ECO:0007669"/>
    <property type="project" value="TreeGrafter"/>
</dbReference>